<dbReference type="Pfam" id="PF20475">
    <property type="entry name" value="DUF6717"/>
    <property type="match status" value="1"/>
</dbReference>
<organism evidence="1 2">
    <name type="scientific">Frischella japonica</name>
    <dbReference type="NCBI Taxonomy" id="2741544"/>
    <lineage>
        <taxon>Bacteria</taxon>
        <taxon>Pseudomonadati</taxon>
        <taxon>Pseudomonadota</taxon>
        <taxon>Gammaproteobacteria</taxon>
        <taxon>Orbales</taxon>
        <taxon>Orbaceae</taxon>
        <taxon>Frischella</taxon>
    </lineage>
</organism>
<proteinExistence type="predicted"/>
<reference evidence="1 2" key="1">
    <citation type="submission" date="2020-06" db="EMBL/GenBank/DDBJ databases">
        <title>Frischella cerana isolated from Apis cerana gut homogenate.</title>
        <authorList>
            <person name="Wolter L.A."/>
            <person name="Suenami S."/>
            <person name="Miyazaki R."/>
        </authorList>
    </citation>
    <scope>NUCLEOTIDE SEQUENCE [LARGE SCALE GENOMIC DNA]</scope>
    <source>
        <strain evidence="1 2">Ac13</strain>
    </source>
</reference>
<sequence length="113" mass="13317">MNSINIIKPYKYHDMWVFDDEKVGLLQEPFVSGADILIDKATESIPNVEKGFILIFSKDYFPDTDLCLEWRRSDNAGNWYYSKEFDMEGWLCPALFKYFPEAPKNLYVKIESI</sequence>
<dbReference type="Proteomes" id="UP000651208">
    <property type="component" value="Unassembled WGS sequence"/>
</dbReference>
<dbReference type="RefSeq" id="WP_187754416.1">
    <property type="nucleotide sequence ID" value="NZ_JABURY010000005.1"/>
</dbReference>
<dbReference type="EMBL" id="JABURY010000005">
    <property type="protein sequence ID" value="MBC9129959.1"/>
    <property type="molecule type" value="Genomic_DNA"/>
</dbReference>
<gene>
    <name evidence="1" type="ORF">FcAc13_01390</name>
</gene>
<comment type="caution">
    <text evidence="1">The sequence shown here is derived from an EMBL/GenBank/DDBJ whole genome shotgun (WGS) entry which is preliminary data.</text>
</comment>
<protein>
    <submittedName>
        <fullName evidence="1">Uncharacterized protein</fullName>
    </submittedName>
</protein>
<name>A0ABR7QUR1_9GAMM</name>
<accession>A0ABR7QUR1</accession>
<dbReference type="InterPro" id="IPR046562">
    <property type="entry name" value="DUF6717"/>
</dbReference>
<keyword evidence="2" id="KW-1185">Reference proteome</keyword>
<evidence type="ECO:0000313" key="2">
    <source>
        <dbReference type="Proteomes" id="UP000651208"/>
    </source>
</evidence>
<evidence type="ECO:0000313" key="1">
    <source>
        <dbReference type="EMBL" id="MBC9129959.1"/>
    </source>
</evidence>